<dbReference type="RefSeq" id="WP_129117583.1">
    <property type="nucleotide sequence ID" value="NZ_BSUI01000040.1"/>
</dbReference>
<dbReference type="SUPFAM" id="SSF56024">
    <property type="entry name" value="Phospholipase D/nuclease"/>
    <property type="match status" value="2"/>
</dbReference>
<dbReference type="Gene3D" id="3.30.870.10">
    <property type="entry name" value="Endonuclease Chain A"/>
    <property type="match status" value="2"/>
</dbReference>
<dbReference type="EMBL" id="JACHFV010000002">
    <property type="protein sequence ID" value="MBB5293758.1"/>
    <property type="molecule type" value="Genomic_DNA"/>
</dbReference>
<keyword evidence="5" id="KW-0442">Lipid degradation</keyword>
<dbReference type="Proteomes" id="UP000308000">
    <property type="component" value="Unassembled WGS sequence"/>
</dbReference>
<comment type="similarity">
    <text evidence="2">Belongs to the phospholipase D family.</text>
</comment>
<evidence type="ECO:0000313" key="9">
    <source>
        <dbReference type="EMBL" id="TLK30872.1"/>
    </source>
</evidence>
<sequence>MRRTAAHDGLTLKAYAGTTGVLLAFDIAPERRPGLLGFAVHRSAPDGSERWLPGQLAFPDQPHEPGESLPTNVAPIQAFRWSDYAVYPNRTYTYTVHPVYGQPGALDVQPGPSVTITTSPQDAGEHIVTFNRAAAASQAFARRFPRVAEDLLARKKAGQAAVLPANALEWLSRGALEQIVRFIDDAQDETWALDIAIYEYELLPILHAVERAVQRRVNVRVVYHAAARDPQTAENEHNLTRVPEAYKRARVTTRIHHHKFMVRSRLQDGKRMPHAALCGSTNFTENGVYRQANVVHVAQTPHVARTYLDLFEVLFSGLAPKATKQYIDEHNPLPGSWGECFVGFSPRSGERDLDAFVTLIKEAKRDVMFCTAFDLDARILNALWGMEGDDVLRLGLQNRRQEGPPATAGETSGGEIVGTHRDRGRQFAAAALLPSGLEGFLQENTAGQAGSILIHTKLVVLDFTTDRPTVISGSHNYSKNASGGNDENYLVLRGNTDVADAYGCELLRIYDHYRFRWLLREEGASATPTLALTDAWTQDYFGGDKFRTLDRERFAGTGGAG</sequence>
<dbReference type="GO" id="GO:0004630">
    <property type="term" value="F:phospholipase D activity"/>
    <property type="evidence" value="ECO:0007669"/>
    <property type="project" value="UniProtKB-EC"/>
</dbReference>
<evidence type="ECO:0000256" key="1">
    <source>
        <dbReference type="ARBA" id="ARBA00000798"/>
    </source>
</evidence>
<dbReference type="InterPro" id="IPR025202">
    <property type="entry name" value="PLD-like_dom"/>
</dbReference>
<comment type="caution">
    <text evidence="9">The sequence shown here is derived from an EMBL/GenBank/DDBJ whole genome shotgun (WGS) entry which is preliminary data.</text>
</comment>
<proteinExistence type="inferred from homology"/>
<reference evidence="9 10" key="1">
    <citation type="submission" date="2019-04" db="EMBL/GenBank/DDBJ databases">
        <title>Deinococcus metalilatus MA1002 mutant No.5.</title>
        <authorList>
            <person name="Park W."/>
            <person name="Park C."/>
        </authorList>
    </citation>
    <scope>NUCLEOTIDE SEQUENCE [LARGE SCALE GENOMIC DNA]</scope>
    <source>
        <strain evidence="9 10">MA1002-m5</strain>
    </source>
</reference>
<dbReference type="InterPro" id="IPR001736">
    <property type="entry name" value="PLipase_D/transphosphatidylase"/>
</dbReference>
<organism evidence="9 10">
    <name type="scientific">Deinococcus metallilatus</name>
    <dbReference type="NCBI Taxonomy" id="1211322"/>
    <lineage>
        <taxon>Bacteria</taxon>
        <taxon>Thermotogati</taxon>
        <taxon>Deinococcota</taxon>
        <taxon>Deinococci</taxon>
        <taxon>Deinococcales</taxon>
        <taxon>Deinococcaceae</taxon>
        <taxon>Deinococcus</taxon>
    </lineage>
</organism>
<dbReference type="Proteomes" id="UP000536909">
    <property type="component" value="Unassembled WGS sequence"/>
</dbReference>
<gene>
    <name evidence="9" type="ORF">FCS05_03720</name>
    <name evidence="8" type="ORF">HNQ10_000571</name>
</gene>
<evidence type="ECO:0000256" key="5">
    <source>
        <dbReference type="ARBA" id="ARBA00022963"/>
    </source>
</evidence>
<dbReference type="GO" id="GO:0016891">
    <property type="term" value="F:RNA endonuclease activity producing 5'-phosphomonoesters, hydrolytic mechanism"/>
    <property type="evidence" value="ECO:0007669"/>
    <property type="project" value="TreeGrafter"/>
</dbReference>
<dbReference type="AlphaFoldDB" id="A0AAJ5FB45"/>
<evidence type="ECO:0000256" key="3">
    <source>
        <dbReference type="ARBA" id="ARBA00012027"/>
    </source>
</evidence>
<dbReference type="GO" id="GO:0016042">
    <property type="term" value="P:lipid catabolic process"/>
    <property type="evidence" value="ECO:0007669"/>
    <property type="project" value="UniProtKB-KW"/>
</dbReference>
<keyword evidence="11" id="KW-1185">Reference proteome</keyword>
<evidence type="ECO:0000256" key="6">
    <source>
        <dbReference type="ARBA" id="ARBA00023098"/>
    </source>
</evidence>
<evidence type="ECO:0000256" key="2">
    <source>
        <dbReference type="ARBA" id="ARBA00008664"/>
    </source>
</evidence>
<accession>A0AAJ5FB45</accession>
<evidence type="ECO:0000313" key="10">
    <source>
        <dbReference type="Proteomes" id="UP000308000"/>
    </source>
</evidence>
<dbReference type="PANTHER" id="PTHR43856">
    <property type="entry name" value="CARDIOLIPIN HYDROLASE"/>
    <property type="match status" value="1"/>
</dbReference>
<dbReference type="InterPro" id="IPR051406">
    <property type="entry name" value="PLD_domain"/>
</dbReference>
<feature type="domain" description="PLD phosphodiesterase" evidence="7">
    <location>
        <begin position="450"/>
        <end position="481"/>
    </location>
</feature>
<evidence type="ECO:0000313" key="11">
    <source>
        <dbReference type="Proteomes" id="UP000536909"/>
    </source>
</evidence>
<reference evidence="8 11" key="2">
    <citation type="submission" date="2020-08" db="EMBL/GenBank/DDBJ databases">
        <title>Genomic Encyclopedia of Type Strains, Phase IV (KMG-IV): sequencing the most valuable type-strain genomes for metagenomic binning, comparative biology and taxonomic classification.</title>
        <authorList>
            <person name="Goeker M."/>
        </authorList>
    </citation>
    <scope>NUCLEOTIDE SEQUENCE [LARGE SCALE GENOMIC DNA]</scope>
    <source>
        <strain evidence="8 11">DSM 105434</strain>
    </source>
</reference>
<keyword evidence="6" id="KW-0443">Lipid metabolism</keyword>
<dbReference type="EMBL" id="VBRC01000002">
    <property type="protein sequence ID" value="TLK30872.1"/>
    <property type="molecule type" value="Genomic_DNA"/>
</dbReference>
<dbReference type="GO" id="GO:0006793">
    <property type="term" value="P:phosphorus metabolic process"/>
    <property type="evidence" value="ECO:0007669"/>
    <property type="project" value="UniProtKB-ARBA"/>
</dbReference>
<evidence type="ECO:0000313" key="8">
    <source>
        <dbReference type="EMBL" id="MBB5293758.1"/>
    </source>
</evidence>
<evidence type="ECO:0000259" key="7">
    <source>
        <dbReference type="PROSITE" id="PS50035"/>
    </source>
</evidence>
<dbReference type="EC" id="3.1.4.4" evidence="3"/>
<evidence type="ECO:0000256" key="4">
    <source>
        <dbReference type="ARBA" id="ARBA00022801"/>
    </source>
</evidence>
<name>A0AAJ5FB45_9DEIO</name>
<keyword evidence="4" id="KW-0378">Hydrolase</keyword>
<comment type="catalytic activity">
    <reaction evidence="1">
        <text>a 1,2-diacyl-sn-glycero-3-phosphocholine + H2O = a 1,2-diacyl-sn-glycero-3-phosphate + choline + H(+)</text>
        <dbReference type="Rhea" id="RHEA:14445"/>
        <dbReference type="ChEBI" id="CHEBI:15354"/>
        <dbReference type="ChEBI" id="CHEBI:15377"/>
        <dbReference type="ChEBI" id="CHEBI:15378"/>
        <dbReference type="ChEBI" id="CHEBI:57643"/>
        <dbReference type="ChEBI" id="CHEBI:58608"/>
        <dbReference type="EC" id="3.1.4.4"/>
    </reaction>
</comment>
<dbReference type="Pfam" id="PF13091">
    <property type="entry name" value="PLDc_2"/>
    <property type="match status" value="1"/>
</dbReference>
<dbReference type="CDD" id="cd09173">
    <property type="entry name" value="PLDc_Nuc_like_unchar1_2"/>
    <property type="match status" value="1"/>
</dbReference>
<dbReference type="PANTHER" id="PTHR43856:SF1">
    <property type="entry name" value="MITOCHONDRIAL CARDIOLIPIN HYDROLASE"/>
    <property type="match status" value="1"/>
</dbReference>
<dbReference type="PROSITE" id="PS50035">
    <property type="entry name" value="PLD"/>
    <property type="match status" value="1"/>
</dbReference>
<protein>
    <recommendedName>
        <fullName evidence="3">phospholipase D</fullName>
        <ecNumber evidence="3">3.1.4.4</ecNumber>
    </recommendedName>
</protein>